<accession>A0ABD0NBQ2</accession>
<feature type="non-terminal residue" evidence="2">
    <location>
        <position position="250"/>
    </location>
</feature>
<feature type="compositionally biased region" description="Acidic residues" evidence="1">
    <location>
        <begin position="127"/>
        <end position="136"/>
    </location>
</feature>
<protein>
    <submittedName>
        <fullName evidence="2">Uncharacterized protein</fullName>
    </submittedName>
</protein>
<dbReference type="AlphaFoldDB" id="A0ABD0NBQ2"/>
<keyword evidence="3" id="KW-1185">Reference proteome</keyword>
<gene>
    <name evidence="2" type="ORF">M9458_046727</name>
</gene>
<evidence type="ECO:0000256" key="1">
    <source>
        <dbReference type="SAM" id="MobiDB-lite"/>
    </source>
</evidence>
<name>A0ABD0NBQ2_CIRMR</name>
<sequence length="250" mass="27193">MNLASINVVPRRGNAILEGFTIFIFQNGRDLENYVEEFVGTCHCASCDDVCLEGFRCGLDDDLCFVTPYGDPCWTLQSCINFALWKNGSMFTLGEAEEDSNLVQPYLADVSQHDPEPSQPPPRLAEPEPEPTTDGESELRATEPSAKGAIAQKIATEPEPSPSDQVREPGMWPPTMDVLVGHEGAEDSTAHCTTGSCLAPPAPDPPWTLLSPPWLLSLSSPPWTLFVVLLPGVRPPPEPPPTMTFLLPSH</sequence>
<feature type="region of interest" description="Disordered" evidence="1">
    <location>
        <begin position="110"/>
        <end position="178"/>
    </location>
</feature>
<evidence type="ECO:0000313" key="2">
    <source>
        <dbReference type="EMBL" id="KAL0158651.1"/>
    </source>
</evidence>
<comment type="caution">
    <text evidence="2">The sequence shown here is derived from an EMBL/GenBank/DDBJ whole genome shotgun (WGS) entry which is preliminary data.</text>
</comment>
<proteinExistence type="predicted"/>
<dbReference type="EMBL" id="JAMKFB020000023">
    <property type="protein sequence ID" value="KAL0158651.1"/>
    <property type="molecule type" value="Genomic_DNA"/>
</dbReference>
<organism evidence="2 3">
    <name type="scientific">Cirrhinus mrigala</name>
    <name type="common">Mrigala</name>
    <dbReference type="NCBI Taxonomy" id="683832"/>
    <lineage>
        <taxon>Eukaryota</taxon>
        <taxon>Metazoa</taxon>
        <taxon>Chordata</taxon>
        <taxon>Craniata</taxon>
        <taxon>Vertebrata</taxon>
        <taxon>Euteleostomi</taxon>
        <taxon>Actinopterygii</taxon>
        <taxon>Neopterygii</taxon>
        <taxon>Teleostei</taxon>
        <taxon>Ostariophysi</taxon>
        <taxon>Cypriniformes</taxon>
        <taxon>Cyprinidae</taxon>
        <taxon>Labeoninae</taxon>
        <taxon>Labeonini</taxon>
        <taxon>Cirrhinus</taxon>
    </lineage>
</organism>
<dbReference type="Proteomes" id="UP001529510">
    <property type="component" value="Unassembled WGS sequence"/>
</dbReference>
<evidence type="ECO:0000313" key="3">
    <source>
        <dbReference type="Proteomes" id="UP001529510"/>
    </source>
</evidence>
<reference evidence="2 3" key="1">
    <citation type="submission" date="2024-05" db="EMBL/GenBank/DDBJ databases">
        <title>Genome sequencing and assembly of Indian major carp, Cirrhinus mrigala (Hamilton, 1822).</title>
        <authorList>
            <person name="Mohindra V."/>
            <person name="Chowdhury L.M."/>
            <person name="Lal K."/>
            <person name="Jena J.K."/>
        </authorList>
    </citation>
    <scope>NUCLEOTIDE SEQUENCE [LARGE SCALE GENOMIC DNA]</scope>
    <source>
        <strain evidence="2">CM1030</strain>
        <tissue evidence="2">Blood</tissue>
    </source>
</reference>